<reference evidence="3" key="2">
    <citation type="submission" date="2015-01" db="EMBL/GenBank/DDBJ databases">
        <title>Evolutionary Origins and Diversification of the Mycorrhizal Mutualists.</title>
        <authorList>
            <consortium name="DOE Joint Genome Institute"/>
            <consortium name="Mycorrhizal Genomics Consortium"/>
            <person name="Kohler A."/>
            <person name="Kuo A."/>
            <person name="Nagy L.G."/>
            <person name="Floudas D."/>
            <person name="Copeland A."/>
            <person name="Barry K.W."/>
            <person name="Cichocki N."/>
            <person name="Veneault-Fourrey C."/>
            <person name="LaButti K."/>
            <person name="Lindquist E.A."/>
            <person name="Lipzen A."/>
            <person name="Lundell T."/>
            <person name="Morin E."/>
            <person name="Murat C."/>
            <person name="Riley R."/>
            <person name="Ohm R."/>
            <person name="Sun H."/>
            <person name="Tunlid A."/>
            <person name="Henrissat B."/>
            <person name="Grigoriev I.V."/>
            <person name="Hibbett D.S."/>
            <person name="Martin F."/>
        </authorList>
    </citation>
    <scope>NUCLEOTIDE SEQUENCE [LARGE SCALE GENOMIC DNA]</scope>
    <source>
        <strain evidence="3">LaAM-08-1</strain>
    </source>
</reference>
<reference evidence="2 3" key="1">
    <citation type="submission" date="2014-04" db="EMBL/GenBank/DDBJ databases">
        <authorList>
            <consortium name="DOE Joint Genome Institute"/>
            <person name="Kuo A."/>
            <person name="Kohler A."/>
            <person name="Nagy L.G."/>
            <person name="Floudas D."/>
            <person name="Copeland A."/>
            <person name="Barry K.W."/>
            <person name="Cichocki N."/>
            <person name="Veneault-Fourrey C."/>
            <person name="LaButti K."/>
            <person name="Lindquist E.A."/>
            <person name="Lipzen A."/>
            <person name="Lundell T."/>
            <person name="Morin E."/>
            <person name="Murat C."/>
            <person name="Sun H."/>
            <person name="Tunlid A."/>
            <person name="Henrissat B."/>
            <person name="Grigoriev I.V."/>
            <person name="Hibbett D.S."/>
            <person name="Martin F."/>
            <person name="Nordberg H.P."/>
            <person name="Cantor M.N."/>
            <person name="Hua S.X."/>
        </authorList>
    </citation>
    <scope>NUCLEOTIDE SEQUENCE [LARGE SCALE GENOMIC DNA]</scope>
    <source>
        <strain evidence="2 3">LaAM-08-1</strain>
    </source>
</reference>
<dbReference type="Proteomes" id="UP000054477">
    <property type="component" value="Unassembled WGS sequence"/>
</dbReference>
<gene>
    <name evidence="2" type="ORF">K443DRAFT_657354</name>
</gene>
<evidence type="ECO:0000256" key="1">
    <source>
        <dbReference type="SAM" id="Phobius"/>
    </source>
</evidence>
<organism evidence="2 3">
    <name type="scientific">Laccaria amethystina LaAM-08-1</name>
    <dbReference type="NCBI Taxonomy" id="1095629"/>
    <lineage>
        <taxon>Eukaryota</taxon>
        <taxon>Fungi</taxon>
        <taxon>Dikarya</taxon>
        <taxon>Basidiomycota</taxon>
        <taxon>Agaricomycotina</taxon>
        <taxon>Agaricomycetes</taxon>
        <taxon>Agaricomycetidae</taxon>
        <taxon>Agaricales</taxon>
        <taxon>Agaricineae</taxon>
        <taxon>Hydnangiaceae</taxon>
        <taxon>Laccaria</taxon>
    </lineage>
</organism>
<keyword evidence="3" id="KW-1185">Reference proteome</keyword>
<sequence>RGWGSFSSVGGCCVRGRSRSRVGIAFGVLLVGGVLLWGGFVVVGAFRFPAAGVVCGWSSFVGGGQSSGVDDGGGVVLARSGCDMALPRHWRPSLRRPVLSGSFWFSLTVVASRRRSALVLVGNVALARRVAASSSTVVADVLGCAVVVVVVGGRRASWAV</sequence>
<dbReference type="EMBL" id="KN839095">
    <property type="protein sequence ID" value="KIJ90874.1"/>
    <property type="molecule type" value="Genomic_DNA"/>
</dbReference>
<keyword evidence="1" id="KW-0472">Membrane</keyword>
<feature type="transmembrane region" description="Helical" evidence="1">
    <location>
        <begin position="24"/>
        <end position="46"/>
    </location>
</feature>
<keyword evidence="1" id="KW-0812">Transmembrane</keyword>
<accession>A0A0C9WHA9</accession>
<evidence type="ECO:0000313" key="3">
    <source>
        <dbReference type="Proteomes" id="UP000054477"/>
    </source>
</evidence>
<keyword evidence="1" id="KW-1133">Transmembrane helix</keyword>
<feature type="non-terminal residue" evidence="2">
    <location>
        <position position="1"/>
    </location>
</feature>
<feature type="non-terminal residue" evidence="2">
    <location>
        <position position="160"/>
    </location>
</feature>
<protein>
    <submittedName>
        <fullName evidence="2">Uncharacterized protein</fullName>
    </submittedName>
</protein>
<proteinExistence type="predicted"/>
<dbReference type="HOGENOM" id="CLU_1656309_0_0_1"/>
<evidence type="ECO:0000313" key="2">
    <source>
        <dbReference type="EMBL" id="KIJ90874.1"/>
    </source>
</evidence>
<dbReference type="AlphaFoldDB" id="A0A0C9WHA9"/>
<name>A0A0C9WHA9_9AGAR</name>